<dbReference type="AlphaFoldDB" id="A0AAF5Q5H8"/>
<protein>
    <submittedName>
        <fullName evidence="3">Uncharacterized protein</fullName>
    </submittedName>
</protein>
<organism evidence="2 3">
    <name type="scientific">Wuchereria bancrofti</name>
    <dbReference type="NCBI Taxonomy" id="6293"/>
    <lineage>
        <taxon>Eukaryota</taxon>
        <taxon>Metazoa</taxon>
        <taxon>Ecdysozoa</taxon>
        <taxon>Nematoda</taxon>
        <taxon>Chromadorea</taxon>
        <taxon>Rhabditida</taxon>
        <taxon>Spirurina</taxon>
        <taxon>Spiruromorpha</taxon>
        <taxon>Filarioidea</taxon>
        <taxon>Onchocercidae</taxon>
        <taxon>Wuchereria</taxon>
    </lineage>
</organism>
<keyword evidence="1" id="KW-0812">Transmembrane</keyword>
<dbReference type="Proteomes" id="UP000093561">
    <property type="component" value="Unassembled WGS sequence"/>
</dbReference>
<reference evidence="2" key="1">
    <citation type="submission" date="2015-03" db="EMBL/GenBank/DDBJ databases">
        <title>Wuchereria bancrofti Genome Sequencing Papua New Guinea Strain.</title>
        <authorList>
            <person name="Small S.T."/>
            <person name="Serre D."/>
            <person name="Zimmerman P.A."/>
        </authorList>
    </citation>
    <scope>NUCLEOTIDE SEQUENCE [LARGE SCALE GENOMIC DNA]</scope>
    <source>
        <strain evidence="2">pt0022</strain>
    </source>
</reference>
<proteinExistence type="predicted"/>
<reference evidence="2" key="2">
    <citation type="journal article" date="2016" name="Mol. Ecol.">
        <title>Population genomics of the filarial nematode parasite Wuchereria bancrofti from mosquitoes.</title>
        <authorList>
            <person name="Small S.T."/>
            <person name="Reimer L.J."/>
            <person name="Tisch D.J."/>
            <person name="King C.L."/>
            <person name="Christensen B.M."/>
            <person name="Siba P.M."/>
            <person name="Kazura J.W."/>
            <person name="Serre D."/>
            <person name="Zimmerman P.A."/>
        </authorList>
    </citation>
    <scope>NUCLEOTIDE SEQUENCE</scope>
    <source>
        <strain evidence="2">pt0022</strain>
    </source>
</reference>
<name>A0AAF5Q5H8_WUCBA</name>
<evidence type="ECO:0000313" key="3">
    <source>
        <dbReference type="WBParaSite" id="mrna-Wban_10877"/>
    </source>
</evidence>
<dbReference type="WBParaSite" id="mrna-Wban_10877">
    <property type="protein sequence ID" value="mrna-Wban_10877"/>
    <property type="gene ID" value="Wban_10877"/>
</dbReference>
<keyword evidence="1" id="KW-0472">Membrane</keyword>
<evidence type="ECO:0000256" key="1">
    <source>
        <dbReference type="SAM" id="Phobius"/>
    </source>
</evidence>
<keyword evidence="1" id="KW-1133">Transmembrane helix</keyword>
<sequence>MCSFEVGIFSVVIQFLDSLNGLCLFDSLMEVLTSLKQRHSNCVPQQKIIQKKGIIAHNTLEDYYFFLDKGLRGTLIALIAIAIFIKSRIKSNFKNKKFICQNFMKSFN</sequence>
<evidence type="ECO:0000313" key="2">
    <source>
        <dbReference type="Proteomes" id="UP000093561"/>
    </source>
</evidence>
<reference evidence="3" key="3">
    <citation type="submission" date="2024-02" db="UniProtKB">
        <authorList>
            <consortium name="WormBaseParasite"/>
        </authorList>
    </citation>
    <scope>IDENTIFICATION</scope>
    <source>
        <strain evidence="3">pt0022</strain>
    </source>
</reference>
<feature type="transmembrane region" description="Helical" evidence="1">
    <location>
        <begin position="70"/>
        <end position="89"/>
    </location>
</feature>
<accession>A0AAF5Q5H8</accession>